<feature type="region of interest" description="Disordered" evidence="7">
    <location>
        <begin position="216"/>
        <end position="250"/>
    </location>
</feature>
<dbReference type="InterPro" id="IPR010286">
    <property type="entry name" value="METTL16/RlmF"/>
</dbReference>
<keyword evidence="2 6" id="KW-0698">rRNA processing</keyword>
<proteinExistence type="inferred from homology"/>
<keyword evidence="1 6" id="KW-0963">Cytoplasm</keyword>
<protein>
    <recommendedName>
        <fullName evidence="6">Ribosomal RNA large subunit methyltransferase F</fullName>
        <ecNumber evidence="6">2.1.1.181</ecNumber>
    </recommendedName>
    <alternativeName>
        <fullName evidence="6">23S rRNA mA1618 methyltransferase</fullName>
    </alternativeName>
    <alternativeName>
        <fullName evidence="6">rRNA adenine N-6-methyltransferase</fullName>
    </alternativeName>
</protein>
<dbReference type="NCBIfam" id="NF008725">
    <property type="entry name" value="PRK11727.1"/>
    <property type="match status" value="1"/>
</dbReference>
<evidence type="ECO:0000256" key="1">
    <source>
        <dbReference type="ARBA" id="ARBA00022490"/>
    </source>
</evidence>
<keyword evidence="9" id="KW-1185">Reference proteome</keyword>
<evidence type="ECO:0000256" key="6">
    <source>
        <dbReference type="HAMAP-Rule" id="MF_01848"/>
    </source>
</evidence>
<dbReference type="EMBL" id="JAWJZI010000001">
    <property type="protein sequence ID" value="MDV5167550.1"/>
    <property type="molecule type" value="Genomic_DNA"/>
</dbReference>
<comment type="similarity">
    <text evidence="6">Belongs to the methyltransferase superfamily. METTL16/RlmF family.</text>
</comment>
<evidence type="ECO:0000256" key="4">
    <source>
        <dbReference type="ARBA" id="ARBA00022679"/>
    </source>
</evidence>
<dbReference type="PANTHER" id="PTHR13393:SF0">
    <property type="entry name" value="RNA N6-ADENOSINE-METHYLTRANSFERASE METTL16"/>
    <property type="match status" value="1"/>
</dbReference>
<dbReference type="SUPFAM" id="SSF53335">
    <property type="entry name" value="S-adenosyl-L-methionine-dependent methyltransferases"/>
    <property type="match status" value="1"/>
</dbReference>
<dbReference type="PIRSF" id="PIRSF029038">
    <property type="entry name" value="Mtase_YbiN_prd"/>
    <property type="match status" value="1"/>
</dbReference>
<dbReference type="Pfam" id="PF05971">
    <property type="entry name" value="Methyltransf_10"/>
    <property type="match status" value="1"/>
</dbReference>
<name>A0ABU3ZBS0_9GAMM</name>
<feature type="compositionally biased region" description="Basic and acidic residues" evidence="7">
    <location>
        <begin position="230"/>
        <end position="240"/>
    </location>
</feature>
<comment type="catalytic activity">
    <reaction evidence="6">
        <text>adenosine(1618) in 23S rRNA + S-adenosyl-L-methionine = N(6)-methyladenosine(1618) in 23S rRNA + S-adenosyl-L-homocysteine + H(+)</text>
        <dbReference type="Rhea" id="RHEA:16497"/>
        <dbReference type="Rhea" id="RHEA-COMP:10229"/>
        <dbReference type="Rhea" id="RHEA-COMP:10231"/>
        <dbReference type="ChEBI" id="CHEBI:15378"/>
        <dbReference type="ChEBI" id="CHEBI:57856"/>
        <dbReference type="ChEBI" id="CHEBI:59789"/>
        <dbReference type="ChEBI" id="CHEBI:74411"/>
        <dbReference type="ChEBI" id="CHEBI:74449"/>
        <dbReference type="EC" id="2.1.1.181"/>
    </reaction>
</comment>
<keyword evidence="4 6" id="KW-0808">Transferase</keyword>
<evidence type="ECO:0000256" key="5">
    <source>
        <dbReference type="ARBA" id="ARBA00022691"/>
    </source>
</evidence>
<gene>
    <name evidence="6 8" type="primary">rlmF</name>
    <name evidence="8" type="ORF">R2X38_00895</name>
</gene>
<accession>A0ABU3ZBS0</accession>
<sequence length="351" mass="38990">MSHKHKQKAPGKGLHPRNPHRARYDFDKLLQSCPELSPFVEKNPYGDLSVNFSDPAAVKMLNRALLSHFYSISYWDIPAGFLCPPIPGRADYLHYIADLLADSNGGKIPKGKAIKGLDIGTGANCVYPIIGHRVYGWQFVAADVDPISVKSAKFIVDSNPTLKGGIQCRLQKNPDHIFTGMINDNDLFDFTLCNPPFHTSLEEAMAGSARKVKNLKANSEKKGGHNKAGLKKESPHKGSKQEVQSHAMSSKKPVLNFGGQKAELWCPGGEAAFIKRMINQSTEKANQCFWFTTLVSKKDNLSLIYKQLKKAGAVEVKTIGMAQGQKLTRVVAWTFLSKEQQALWRKTRWAK</sequence>
<evidence type="ECO:0000313" key="9">
    <source>
        <dbReference type="Proteomes" id="UP001186452"/>
    </source>
</evidence>
<dbReference type="HAMAP" id="MF_01848">
    <property type="entry name" value="23SrRNA_methyltr_F"/>
    <property type="match status" value="1"/>
</dbReference>
<dbReference type="InterPro" id="IPR029063">
    <property type="entry name" value="SAM-dependent_MTases_sf"/>
</dbReference>
<evidence type="ECO:0000256" key="3">
    <source>
        <dbReference type="ARBA" id="ARBA00022603"/>
    </source>
</evidence>
<comment type="function">
    <text evidence="6">Specifically methylates the adenine in position 1618 of 23S rRNA.</text>
</comment>
<keyword evidence="5 6" id="KW-0949">S-adenosyl-L-methionine</keyword>
<dbReference type="RefSeq" id="WP_317520109.1">
    <property type="nucleotide sequence ID" value="NZ_JAWJZI010000001.1"/>
</dbReference>
<dbReference type="Proteomes" id="UP001186452">
    <property type="component" value="Unassembled WGS sequence"/>
</dbReference>
<organism evidence="8 9">
    <name type="scientific">Photobacterium rosenbergii</name>
    <dbReference type="NCBI Taxonomy" id="294936"/>
    <lineage>
        <taxon>Bacteria</taxon>
        <taxon>Pseudomonadati</taxon>
        <taxon>Pseudomonadota</taxon>
        <taxon>Gammaproteobacteria</taxon>
        <taxon>Vibrionales</taxon>
        <taxon>Vibrionaceae</taxon>
        <taxon>Photobacterium</taxon>
    </lineage>
</organism>
<dbReference type="PANTHER" id="PTHR13393">
    <property type="entry name" value="SAM-DEPENDENT METHYLTRANSFERASE"/>
    <property type="match status" value="1"/>
</dbReference>
<evidence type="ECO:0000313" key="8">
    <source>
        <dbReference type="EMBL" id="MDV5167550.1"/>
    </source>
</evidence>
<keyword evidence="3 6" id="KW-0489">Methyltransferase</keyword>
<comment type="caution">
    <text evidence="8">The sequence shown here is derived from an EMBL/GenBank/DDBJ whole genome shotgun (WGS) entry which is preliminary data.</text>
</comment>
<evidence type="ECO:0000256" key="2">
    <source>
        <dbReference type="ARBA" id="ARBA00022552"/>
    </source>
</evidence>
<dbReference type="Gene3D" id="3.40.50.150">
    <property type="entry name" value="Vaccinia Virus protein VP39"/>
    <property type="match status" value="1"/>
</dbReference>
<dbReference type="EC" id="2.1.1.181" evidence="6"/>
<dbReference type="InterPro" id="IPR016909">
    <property type="entry name" value="rRNA_lsu_MeTfrase_F"/>
</dbReference>
<dbReference type="GO" id="GO:0052907">
    <property type="term" value="F:23S rRNA (adenine(1618)-N(6))-methyltransferase activity"/>
    <property type="evidence" value="ECO:0007669"/>
    <property type="project" value="UniProtKB-EC"/>
</dbReference>
<evidence type="ECO:0000256" key="7">
    <source>
        <dbReference type="SAM" id="MobiDB-lite"/>
    </source>
</evidence>
<reference evidence="8 9" key="1">
    <citation type="submission" date="2023-10" db="EMBL/GenBank/DDBJ databases">
        <title>Marine bacteria isolated from horseshoe crab.</title>
        <authorList>
            <person name="Cheng T.H."/>
        </authorList>
    </citation>
    <scope>NUCLEOTIDE SEQUENCE [LARGE SCALE GENOMIC DNA]</scope>
    <source>
        <strain evidence="8 9">HSC6</strain>
    </source>
</reference>
<comment type="subcellular location">
    <subcellularLocation>
        <location evidence="6">Cytoplasm</location>
    </subcellularLocation>
</comment>